<feature type="chain" id="PRO_5047223468" evidence="1">
    <location>
        <begin position="26"/>
        <end position="299"/>
    </location>
</feature>
<dbReference type="EMBL" id="JBHMEZ010000012">
    <property type="protein sequence ID" value="MFB9053956.1"/>
    <property type="molecule type" value="Genomic_DNA"/>
</dbReference>
<proteinExistence type="predicted"/>
<dbReference type="InterPro" id="IPR010496">
    <property type="entry name" value="AL/BT2_dom"/>
</dbReference>
<gene>
    <name evidence="3" type="ORF">ACFFVB_12790</name>
</gene>
<protein>
    <submittedName>
        <fullName evidence="3">DUF1080 domain-containing protein</fullName>
    </submittedName>
</protein>
<evidence type="ECO:0000313" key="3">
    <source>
        <dbReference type="EMBL" id="MFB9053956.1"/>
    </source>
</evidence>
<sequence length="299" mass="33791">MKTILKPTLLATAVILICLSMTSWRSDEPTKDKWEHLLDLELSKWDEFVGAPHHTVAIEGYEKGNGMDEGTPLGLNNDPLNVFTTVEMDGEPVLKVSGEIYGAVTTKKEYENYHLSLMFKWGEKKYEPRLDKPMDSGVLYHAIGEQGAFWNCWMQSQEFQIQEEDCGDYYTIAGSGADIRAIKKENPNSDWDIFIYNPDSDYKQFKTGEDGRCRKSVNYGKLEGWNQIDLVCLGDKAYHIVNGKVVLVLENSVTYGTDDVAKALTKGKIQLQSEGAEVYYKDIKIRSVSALPAEFSKQL</sequence>
<dbReference type="Gene3D" id="2.60.120.560">
    <property type="entry name" value="Exo-inulinase, domain 1"/>
    <property type="match status" value="1"/>
</dbReference>
<organism evidence="3 4">
    <name type="scientific">Formosa undariae</name>
    <dbReference type="NCBI Taxonomy" id="1325436"/>
    <lineage>
        <taxon>Bacteria</taxon>
        <taxon>Pseudomonadati</taxon>
        <taxon>Bacteroidota</taxon>
        <taxon>Flavobacteriia</taxon>
        <taxon>Flavobacteriales</taxon>
        <taxon>Flavobacteriaceae</taxon>
        <taxon>Formosa</taxon>
    </lineage>
</organism>
<evidence type="ECO:0000313" key="4">
    <source>
        <dbReference type="Proteomes" id="UP001589605"/>
    </source>
</evidence>
<dbReference type="Proteomes" id="UP001589605">
    <property type="component" value="Unassembled WGS sequence"/>
</dbReference>
<evidence type="ECO:0000256" key="1">
    <source>
        <dbReference type="SAM" id="SignalP"/>
    </source>
</evidence>
<name>A0ABV5F3C4_9FLAO</name>
<dbReference type="RefSeq" id="WP_382383318.1">
    <property type="nucleotide sequence ID" value="NZ_JBHMEZ010000012.1"/>
</dbReference>
<accession>A0ABV5F3C4</accession>
<comment type="caution">
    <text evidence="3">The sequence shown here is derived from an EMBL/GenBank/DDBJ whole genome shotgun (WGS) entry which is preliminary data.</text>
</comment>
<dbReference type="Pfam" id="PF06439">
    <property type="entry name" value="3keto-disac_hyd"/>
    <property type="match status" value="1"/>
</dbReference>
<keyword evidence="1" id="KW-0732">Signal</keyword>
<evidence type="ECO:0000259" key="2">
    <source>
        <dbReference type="Pfam" id="PF06439"/>
    </source>
</evidence>
<keyword evidence="4" id="KW-1185">Reference proteome</keyword>
<feature type="signal peptide" evidence="1">
    <location>
        <begin position="1"/>
        <end position="25"/>
    </location>
</feature>
<reference evidence="3 4" key="1">
    <citation type="submission" date="2024-09" db="EMBL/GenBank/DDBJ databases">
        <authorList>
            <person name="Sun Q."/>
            <person name="Mori K."/>
        </authorList>
    </citation>
    <scope>NUCLEOTIDE SEQUENCE [LARGE SCALE GENOMIC DNA]</scope>
    <source>
        <strain evidence="3 4">CECT 8286</strain>
    </source>
</reference>
<feature type="domain" description="3-keto-alpha-glucoside-1,2-lyase/3-keto-2-hydroxy-glucal hydratase" evidence="2">
    <location>
        <begin position="87"/>
        <end position="286"/>
    </location>
</feature>